<gene>
    <name evidence="3" type="ORF">SAMN04487931_1253</name>
</gene>
<reference evidence="4" key="1">
    <citation type="submission" date="2016-10" db="EMBL/GenBank/DDBJ databases">
        <authorList>
            <person name="Varghese N."/>
            <person name="Submissions S."/>
        </authorList>
    </citation>
    <scope>NUCLEOTIDE SEQUENCE [LARGE SCALE GENOMIC DNA]</scope>
    <source>
        <strain evidence="4">DSM 3384</strain>
    </source>
</reference>
<keyword evidence="1" id="KW-0175">Coiled coil</keyword>
<evidence type="ECO:0000259" key="2">
    <source>
        <dbReference type="Pfam" id="PF13518"/>
    </source>
</evidence>
<dbReference type="Pfam" id="PF13518">
    <property type="entry name" value="HTH_28"/>
    <property type="match status" value="1"/>
</dbReference>
<organism evidence="3 4">
    <name type="scientific">Desulfobacula phenolica</name>
    <dbReference type="NCBI Taxonomy" id="90732"/>
    <lineage>
        <taxon>Bacteria</taxon>
        <taxon>Pseudomonadati</taxon>
        <taxon>Thermodesulfobacteriota</taxon>
        <taxon>Desulfobacteria</taxon>
        <taxon>Desulfobacterales</taxon>
        <taxon>Desulfobacteraceae</taxon>
        <taxon>Desulfobacula</taxon>
    </lineage>
</organism>
<proteinExistence type="predicted"/>
<protein>
    <submittedName>
        <fullName evidence="3">Homeodomain-like domain-containing protein</fullName>
    </submittedName>
</protein>
<feature type="domain" description="Insertion element IS150 protein InsJ-like helix-turn-helix" evidence="2">
    <location>
        <begin position="8"/>
        <end position="59"/>
    </location>
</feature>
<keyword evidence="3" id="KW-0371">Homeobox</keyword>
<dbReference type="Gene3D" id="1.10.10.10">
    <property type="entry name" value="Winged helix-like DNA-binding domain superfamily/Winged helix DNA-binding domain"/>
    <property type="match status" value="1"/>
</dbReference>
<evidence type="ECO:0000256" key="1">
    <source>
        <dbReference type="SAM" id="Coils"/>
    </source>
</evidence>
<evidence type="ECO:0000313" key="4">
    <source>
        <dbReference type="Proteomes" id="UP000199608"/>
    </source>
</evidence>
<dbReference type="InterPro" id="IPR055247">
    <property type="entry name" value="InsJ-like_HTH"/>
</dbReference>
<name>A0A1H2KA30_9BACT</name>
<feature type="coiled-coil region" evidence="1">
    <location>
        <begin position="111"/>
        <end position="138"/>
    </location>
</feature>
<dbReference type="InterPro" id="IPR036388">
    <property type="entry name" value="WH-like_DNA-bd_sf"/>
</dbReference>
<dbReference type="EMBL" id="FNLL01000025">
    <property type="protein sequence ID" value="SDU65248.1"/>
    <property type="molecule type" value="Genomic_DNA"/>
</dbReference>
<keyword evidence="3" id="KW-0238">DNA-binding</keyword>
<dbReference type="Proteomes" id="UP000199608">
    <property type="component" value="Unassembled WGS sequence"/>
</dbReference>
<accession>A0A1H2KA30</accession>
<evidence type="ECO:0000313" key="3">
    <source>
        <dbReference type="EMBL" id="SDU65248.1"/>
    </source>
</evidence>
<keyword evidence="4" id="KW-1185">Reference proteome</keyword>
<dbReference type="GO" id="GO:0003677">
    <property type="term" value="F:DNA binding"/>
    <property type="evidence" value="ECO:0007669"/>
    <property type="project" value="UniProtKB-KW"/>
</dbReference>
<dbReference type="AlphaFoldDB" id="A0A1H2KA30"/>
<sequence>MGYSIQLKEAVLKKVLQGNKPHHEIAKELGVGRSTIGKWLREYKQNGSIKLKSKEKRPKDWTAEERISAIIKTGSMTADERTAWCRKNGIFIHNLDQWKKDAISAIIPKANKEQIEKYKNLKNEIAALKKDLSRKDKALAETAALLVLKKKPGKSGGSQRTIDQSRRQKNCVGIDFRGL</sequence>
<dbReference type="SUPFAM" id="SSF46689">
    <property type="entry name" value="Homeodomain-like"/>
    <property type="match status" value="1"/>
</dbReference>
<dbReference type="InterPro" id="IPR009057">
    <property type="entry name" value="Homeodomain-like_sf"/>
</dbReference>